<sequence>MFETAPFRVYPPTVKPCPIVASIPHSGLVIPDGIINALNATYQNFLPHQDWHLDKFYDGLPNLGITVLVAAYSRYVVDLNRAAKAPFLGSFWQAAVPRQTAYNKPLYRITPSRQTIQDRITQVYQPYHQALERLLQETVDQFGYAYLLDLHSFAGPIQDQVCLGNGNGQTCSDVLISTVDSAFSSQGYQVARNHVFNGGYITRHYGAMPGVESLQIEFRYHNYLNHDQLEQDDIPDWDVPEFHQAKQNVQPVFNHIVTMLSDNA</sequence>
<reference evidence="1" key="1">
    <citation type="submission" date="2020-11" db="EMBL/GenBank/DDBJ databases">
        <authorList>
            <person name="Konstantinou D."/>
            <person name="Gkelis S."/>
            <person name="Popin R."/>
            <person name="Fewer D."/>
            <person name="Sivonen K."/>
        </authorList>
    </citation>
    <scope>NUCLEOTIDE SEQUENCE</scope>
    <source>
        <strain evidence="1">TAU-MAC 1115</strain>
    </source>
</reference>
<evidence type="ECO:0000313" key="2">
    <source>
        <dbReference type="Proteomes" id="UP000717364"/>
    </source>
</evidence>
<keyword evidence="2" id="KW-1185">Reference proteome</keyword>
<dbReference type="Gene3D" id="3.40.630.40">
    <property type="entry name" value="Zn-dependent exopeptidases"/>
    <property type="match status" value="1"/>
</dbReference>
<dbReference type="Proteomes" id="UP000717364">
    <property type="component" value="Unassembled WGS sequence"/>
</dbReference>
<accession>A0A947DCH5</accession>
<protein>
    <submittedName>
        <fullName evidence="1">N-formylglutamate amidohydrolase</fullName>
    </submittedName>
</protein>
<dbReference type="Pfam" id="PF05013">
    <property type="entry name" value="FGase"/>
    <property type="match status" value="1"/>
</dbReference>
<dbReference type="AlphaFoldDB" id="A0A947DCH5"/>
<dbReference type="SUPFAM" id="SSF53187">
    <property type="entry name" value="Zn-dependent exopeptidases"/>
    <property type="match status" value="1"/>
</dbReference>
<name>A0A947DCH5_9CYAN</name>
<organism evidence="1 2">
    <name type="scientific">Leptothoe spongobia TAU-MAC 1115</name>
    <dbReference type="NCBI Taxonomy" id="1967444"/>
    <lineage>
        <taxon>Bacteria</taxon>
        <taxon>Bacillati</taxon>
        <taxon>Cyanobacteriota</taxon>
        <taxon>Cyanophyceae</taxon>
        <taxon>Nodosilineales</taxon>
        <taxon>Cymatolegaceae</taxon>
        <taxon>Leptothoe</taxon>
        <taxon>Leptothoe spongobia</taxon>
    </lineage>
</organism>
<dbReference type="InterPro" id="IPR007709">
    <property type="entry name" value="N-FG_amidohydro"/>
</dbReference>
<comment type="caution">
    <text evidence="1">The sequence shown here is derived from an EMBL/GenBank/DDBJ whole genome shotgun (WGS) entry which is preliminary data.</text>
</comment>
<proteinExistence type="predicted"/>
<reference evidence="1" key="2">
    <citation type="journal article" date="2021" name="Mar. Drugs">
        <title>Genome Reduction and Secondary Metabolism of the Marine Sponge-Associated Cyanobacterium Leptothoe.</title>
        <authorList>
            <person name="Konstantinou D."/>
            <person name="Popin R.V."/>
            <person name="Fewer D.P."/>
            <person name="Sivonen K."/>
            <person name="Gkelis S."/>
        </authorList>
    </citation>
    <scope>NUCLEOTIDE SEQUENCE</scope>
    <source>
        <strain evidence="1">TAU-MAC 1115</strain>
    </source>
</reference>
<gene>
    <name evidence="1" type="ORF">IXB50_00835</name>
</gene>
<evidence type="ECO:0000313" key="1">
    <source>
        <dbReference type="EMBL" id="MBT9313969.1"/>
    </source>
</evidence>
<dbReference type="EMBL" id="JADOES010000001">
    <property type="protein sequence ID" value="MBT9313969.1"/>
    <property type="molecule type" value="Genomic_DNA"/>
</dbReference>
<dbReference type="RefSeq" id="WP_215607033.1">
    <property type="nucleotide sequence ID" value="NZ_JADOES010000001.1"/>
</dbReference>